<feature type="region of interest" description="Disordered" evidence="1">
    <location>
        <begin position="313"/>
        <end position="534"/>
    </location>
</feature>
<dbReference type="AlphaFoldDB" id="A0A1D2MJQ7"/>
<sequence>MLVLLLQPVFGLPVHQSLDPVESQDYGQQIRVKRNGEVKWFKSEDAYQPVKKLNLAHPFRKKVRPVEKPITPYFVRILRRRPVGPSAMNYTTDNQMFENSDNGEIIDVPRVLIDRRRNKNVDIHPIYVVEDDDNVATAEKENTTLTFVPTTEKPVLQIVMREPVVNDENYDHHEHDHHGINGSDQHAVDYLPLEYDYEKVENPAGEQAEAHPLQQYQDHEQHVLQSHNRQAKLLDHPHESLPLVQDHPVREQHEPLPTITSIDQEQLNGSRKKALENREYASSSTVFGEYGYSGVVIGGEGNRQIVKFDDANAEAQTHGDSTAATTEPSDYIDDDDDETITTIVSSSSTTPEPTTTTSTTTTELPTTTATTEQTTTTTTTTPEPTTTTTAEPTTTTTEPTTTTTTTPEPTTTTTEPPPTTTTTTTTTEAPTTTTEPTTTTTEATTTTTTEAPTTTTTTTTTTEPPTTTTRPTTTTEATTTTTTRPTTTTTEATTTTTTTQRPTTVYTTSQIPSRPRYTLSSDFRRAEDSKEDASEDELIEQLLTTLSNQPNASPDDLAVLSQLLSLSTPQTGAVTTPIPKFTQFHTQEYSTDPLQTSASTTTQVFSTRADNGAGLTLKLTPTTTRSPLLQLFDSNAFSRQDNLAGLLKVQQTTTKSPLLQLFDTLSGNNGNTQRSAPSLQEQPQQVVSFVRPIQENKPEEPNILRMLIQLPGNILLGLMRFMRSTGEFLGGMINGVMKMFSNSSNSSGGLFGG</sequence>
<dbReference type="STRING" id="48709.A0A1D2MJQ7"/>
<dbReference type="OMA" id="VREQHEP"/>
<dbReference type="Proteomes" id="UP000094527">
    <property type="component" value="Unassembled WGS sequence"/>
</dbReference>
<comment type="caution">
    <text evidence="2">The sequence shown here is derived from an EMBL/GenBank/DDBJ whole genome shotgun (WGS) entry which is preliminary data.</text>
</comment>
<proteinExistence type="predicted"/>
<feature type="compositionally biased region" description="Acidic residues" evidence="1">
    <location>
        <begin position="330"/>
        <end position="339"/>
    </location>
</feature>
<keyword evidence="3" id="KW-1185">Reference proteome</keyword>
<protein>
    <submittedName>
        <fullName evidence="2">Platelet glycoprotein Ib alpha chain</fullName>
    </submittedName>
</protein>
<feature type="compositionally biased region" description="Basic and acidic residues" evidence="1">
    <location>
        <begin position="522"/>
        <end position="532"/>
    </location>
</feature>
<accession>A0A1D2MJQ7</accession>
<reference evidence="2 3" key="1">
    <citation type="journal article" date="2016" name="Genome Biol. Evol.">
        <title>Gene Family Evolution Reflects Adaptation to Soil Environmental Stressors in the Genome of the Collembolan Orchesella cincta.</title>
        <authorList>
            <person name="Faddeeva-Vakhrusheva A."/>
            <person name="Derks M.F."/>
            <person name="Anvar S.Y."/>
            <person name="Agamennone V."/>
            <person name="Suring W."/>
            <person name="Smit S."/>
            <person name="van Straalen N.M."/>
            <person name="Roelofs D."/>
        </authorList>
    </citation>
    <scope>NUCLEOTIDE SEQUENCE [LARGE SCALE GENOMIC DNA]</scope>
    <source>
        <tissue evidence="2">Mixed pool</tissue>
    </source>
</reference>
<feature type="non-terminal residue" evidence="2">
    <location>
        <position position="753"/>
    </location>
</feature>
<organism evidence="2 3">
    <name type="scientific">Orchesella cincta</name>
    <name type="common">Springtail</name>
    <name type="synonym">Podura cincta</name>
    <dbReference type="NCBI Taxonomy" id="48709"/>
    <lineage>
        <taxon>Eukaryota</taxon>
        <taxon>Metazoa</taxon>
        <taxon>Ecdysozoa</taxon>
        <taxon>Arthropoda</taxon>
        <taxon>Hexapoda</taxon>
        <taxon>Collembola</taxon>
        <taxon>Entomobryomorpha</taxon>
        <taxon>Entomobryoidea</taxon>
        <taxon>Orchesellidae</taxon>
        <taxon>Orchesellinae</taxon>
        <taxon>Orchesella</taxon>
    </lineage>
</organism>
<name>A0A1D2MJQ7_ORCCI</name>
<evidence type="ECO:0000313" key="3">
    <source>
        <dbReference type="Proteomes" id="UP000094527"/>
    </source>
</evidence>
<feature type="compositionally biased region" description="Low complexity" evidence="1">
    <location>
        <begin position="340"/>
        <end position="504"/>
    </location>
</feature>
<gene>
    <name evidence="2" type="ORF">Ocin01_13466</name>
</gene>
<evidence type="ECO:0000256" key="1">
    <source>
        <dbReference type="SAM" id="MobiDB-lite"/>
    </source>
</evidence>
<dbReference type="EMBL" id="LJIJ01001044">
    <property type="protein sequence ID" value="ODM93213.1"/>
    <property type="molecule type" value="Genomic_DNA"/>
</dbReference>
<evidence type="ECO:0000313" key="2">
    <source>
        <dbReference type="EMBL" id="ODM93213.1"/>
    </source>
</evidence>
<feature type="compositionally biased region" description="Polar residues" evidence="1">
    <location>
        <begin position="314"/>
        <end position="324"/>
    </location>
</feature>